<evidence type="ECO:0000313" key="2">
    <source>
        <dbReference type="Proteomes" id="UP000268096"/>
    </source>
</evidence>
<organism evidence="1 2">
    <name type="scientific">Pseudomonas syringae pv. solidagae</name>
    <dbReference type="NCBI Taxonomy" id="264458"/>
    <lineage>
        <taxon>Bacteria</taxon>
        <taxon>Pseudomonadati</taxon>
        <taxon>Pseudomonadota</taxon>
        <taxon>Gammaproteobacteria</taxon>
        <taxon>Pseudomonadales</taxon>
        <taxon>Pseudomonadaceae</taxon>
        <taxon>Pseudomonas</taxon>
        <taxon>Pseudomonas syringae</taxon>
    </lineage>
</organism>
<dbReference type="PIRSF" id="PIRSF029688">
    <property type="entry name" value="UCP29688_pentapep"/>
    <property type="match status" value="1"/>
</dbReference>
<protein>
    <submittedName>
        <fullName evidence="1">Pentapeptide repeat-containing protein</fullName>
    </submittedName>
</protein>
<proteinExistence type="predicted"/>
<dbReference type="AlphaFoldDB" id="A0A3M5L3Y7"/>
<evidence type="ECO:0000313" key="1">
    <source>
        <dbReference type="EMBL" id="RMT41992.1"/>
    </source>
</evidence>
<reference evidence="1 2" key="1">
    <citation type="submission" date="2018-08" db="EMBL/GenBank/DDBJ databases">
        <title>Recombination of ecologically and evolutionarily significant loci maintains genetic cohesion in the Pseudomonas syringae species complex.</title>
        <authorList>
            <person name="Dillon M."/>
            <person name="Thakur S."/>
            <person name="Almeida R.N.D."/>
            <person name="Weir B.S."/>
            <person name="Guttman D.S."/>
        </authorList>
    </citation>
    <scope>NUCLEOTIDE SEQUENCE [LARGE SCALE GENOMIC DNA]</scope>
    <source>
        <strain evidence="1 2">ICMP 16926</strain>
    </source>
</reference>
<gene>
    <name evidence="1" type="ORF">ALP48_100264</name>
</gene>
<dbReference type="EMBL" id="RBTH01000296">
    <property type="protein sequence ID" value="RMT41992.1"/>
    <property type="molecule type" value="Genomic_DNA"/>
</dbReference>
<dbReference type="InterPro" id="IPR001646">
    <property type="entry name" value="5peptide_repeat"/>
</dbReference>
<name>A0A3M5L3Y7_PSESX</name>
<dbReference type="Gene3D" id="2.160.20.80">
    <property type="entry name" value="E3 ubiquitin-protein ligase SopA"/>
    <property type="match status" value="1"/>
</dbReference>
<sequence>MAPQFQRNDMSEAIMSHPKQIDSPLYMLLRKDDVEGFNQEKPRTGTIDMVGGDFRGLDLRALDTANIDFTDAYFRSADLRGLDLRNTPMEGASIAHAQISGVFFPAELSADEILMSVNFGTRLRYRTH</sequence>
<dbReference type="SUPFAM" id="SSF141571">
    <property type="entry name" value="Pentapeptide repeat-like"/>
    <property type="match status" value="1"/>
</dbReference>
<dbReference type="Proteomes" id="UP000268096">
    <property type="component" value="Unassembled WGS sequence"/>
</dbReference>
<dbReference type="Pfam" id="PF00805">
    <property type="entry name" value="Pentapeptide"/>
    <property type="match status" value="1"/>
</dbReference>
<dbReference type="InterPro" id="IPR016933">
    <property type="entry name" value="UCP029688_pentapep"/>
</dbReference>
<accession>A0A3M5L3Y7</accession>
<comment type="caution">
    <text evidence="1">The sequence shown here is derived from an EMBL/GenBank/DDBJ whole genome shotgun (WGS) entry which is preliminary data.</text>
</comment>